<comment type="caution">
    <text evidence="8">The sequence shown here is derived from an EMBL/GenBank/DDBJ whole genome shotgun (WGS) entry which is preliminary data.</text>
</comment>
<dbReference type="PANTHER" id="PTHR30471:SF3">
    <property type="entry name" value="UPF0758 PROTEIN YEES-RELATED"/>
    <property type="match status" value="1"/>
</dbReference>
<dbReference type="GO" id="GO:0046872">
    <property type="term" value="F:metal ion binding"/>
    <property type="evidence" value="ECO:0007669"/>
    <property type="project" value="UniProtKB-KW"/>
</dbReference>
<accession>A0A497YBT2</accession>
<dbReference type="InterPro" id="IPR001405">
    <property type="entry name" value="UPF0758"/>
</dbReference>
<dbReference type="GO" id="GO:0006508">
    <property type="term" value="P:proteolysis"/>
    <property type="evidence" value="ECO:0007669"/>
    <property type="project" value="UniProtKB-KW"/>
</dbReference>
<comment type="similarity">
    <text evidence="1">Belongs to the UPF0758 family.</text>
</comment>
<dbReference type="OrthoDB" id="9804482at2"/>
<evidence type="ECO:0000256" key="4">
    <source>
        <dbReference type="ARBA" id="ARBA00022801"/>
    </source>
</evidence>
<dbReference type="CDD" id="cd08071">
    <property type="entry name" value="MPN_DUF2466"/>
    <property type="match status" value="1"/>
</dbReference>
<feature type="domain" description="MPN" evidence="7">
    <location>
        <begin position="30"/>
        <end position="152"/>
    </location>
</feature>
<dbReference type="EMBL" id="RCCP01000009">
    <property type="protein sequence ID" value="RLJ81375.1"/>
    <property type="molecule type" value="Genomic_DNA"/>
</dbReference>
<dbReference type="PROSITE" id="PS50249">
    <property type="entry name" value="MPN"/>
    <property type="match status" value="1"/>
</dbReference>
<dbReference type="InterPro" id="IPR025657">
    <property type="entry name" value="RadC_JAB"/>
</dbReference>
<dbReference type="PROSITE" id="PS01302">
    <property type="entry name" value="UPF0758"/>
    <property type="match status" value="1"/>
</dbReference>
<evidence type="ECO:0000256" key="2">
    <source>
        <dbReference type="ARBA" id="ARBA00022670"/>
    </source>
</evidence>
<evidence type="ECO:0000256" key="3">
    <source>
        <dbReference type="ARBA" id="ARBA00022723"/>
    </source>
</evidence>
<evidence type="ECO:0000256" key="5">
    <source>
        <dbReference type="ARBA" id="ARBA00022833"/>
    </source>
</evidence>
<dbReference type="Gene3D" id="3.40.140.10">
    <property type="entry name" value="Cytidine Deaminase, domain 2"/>
    <property type="match status" value="1"/>
</dbReference>
<dbReference type="GO" id="GO:0008237">
    <property type="term" value="F:metallopeptidase activity"/>
    <property type="evidence" value="ECO:0007669"/>
    <property type="project" value="UniProtKB-KW"/>
</dbReference>
<keyword evidence="5" id="KW-0862">Zinc</keyword>
<keyword evidence="9" id="KW-1185">Reference proteome</keyword>
<protein>
    <submittedName>
        <fullName evidence="8">DNA repair protein RadC</fullName>
    </submittedName>
</protein>
<keyword evidence="2" id="KW-0645">Protease</keyword>
<reference evidence="8 9" key="1">
    <citation type="submission" date="2018-10" db="EMBL/GenBank/DDBJ databases">
        <title>Genomic Encyclopedia of Type Strains, Phase IV (KMG-IV): sequencing the most valuable type-strain genomes for metagenomic binning, comparative biology and taxonomic classification.</title>
        <authorList>
            <person name="Goeker M."/>
        </authorList>
    </citation>
    <scope>NUCLEOTIDE SEQUENCE [LARGE SCALE GENOMIC DNA]</scope>
    <source>
        <strain evidence="8 9">DSM 20549</strain>
    </source>
</reference>
<name>A0A497YBT2_9BACL</name>
<keyword evidence="3" id="KW-0479">Metal-binding</keyword>
<keyword evidence="4" id="KW-0378">Hydrolase</keyword>
<dbReference type="PANTHER" id="PTHR30471">
    <property type="entry name" value="DNA REPAIR PROTEIN RADC"/>
    <property type="match status" value="1"/>
</dbReference>
<evidence type="ECO:0000256" key="6">
    <source>
        <dbReference type="ARBA" id="ARBA00023049"/>
    </source>
</evidence>
<evidence type="ECO:0000313" key="9">
    <source>
        <dbReference type="Proteomes" id="UP000280791"/>
    </source>
</evidence>
<organism evidence="8 9">
    <name type="scientific">Planococcus citreus</name>
    <dbReference type="NCBI Taxonomy" id="1373"/>
    <lineage>
        <taxon>Bacteria</taxon>
        <taxon>Bacillati</taxon>
        <taxon>Bacillota</taxon>
        <taxon>Bacilli</taxon>
        <taxon>Bacillales</taxon>
        <taxon>Caryophanaceae</taxon>
        <taxon>Planococcus</taxon>
    </lineage>
</organism>
<dbReference type="InterPro" id="IPR037518">
    <property type="entry name" value="MPN"/>
</dbReference>
<evidence type="ECO:0000313" key="8">
    <source>
        <dbReference type="EMBL" id="RLJ81375.1"/>
    </source>
</evidence>
<dbReference type="Pfam" id="PF04002">
    <property type="entry name" value="RadC"/>
    <property type="match status" value="1"/>
</dbReference>
<sequence>MKLEKIIEITRIKQEVKEVEETYKSVLPERIQSSTDAINFAKALIGDEDREVFLVICLNIKNEISVVHRCHIGSLNASVVHPRDVFKAAILNNSGSILVAHNHPSGDCQYSTEDVAVSKRLMDAGELIGIEVLDSLIVSQKDGVSLREIGVI</sequence>
<dbReference type="Proteomes" id="UP000280791">
    <property type="component" value="Unassembled WGS sequence"/>
</dbReference>
<dbReference type="InterPro" id="IPR020891">
    <property type="entry name" value="UPF0758_CS"/>
</dbReference>
<evidence type="ECO:0000256" key="1">
    <source>
        <dbReference type="ARBA" id="ARBA00010243"/>
    </source>
</evidence>
<dbReference type="AlphaFoldDB" id="A0A497YBT2"/>
<dbReference type="RefSeq" id="WP_121301345.1">
    <property type="nucleotide sequence ID" value="NZ_QBEW01000083.1"/>
</dbReference>
<gene>
    <name evidence="8" type="ORF">DFR62_3420</name>
</gene>
<keyword evidence="6" id="KW-0482">Metalloprotease</keyword>
<proteinExistence type="inferred from homology"/>
<evidence type="ECO:0000259" key="7">
    <source>
        <dbReference type="PROSITE" id="PS50249"/>
    </source>
</evidence>